<dbReference type="STRING" id="454194.PYK22_01422"/>
<dbReference type="Proteomes" id="UP000031518">
    <property type="component" value="Unassembled WGS sequence"/>
</dbReference>
<reference evidence="1 2" key="1">
    <citation type="submission" date="2013-12" db="EMBL/GenBank/DDBJ databases">
        <authorList>
            <person name="Stott M."/>
        </authorList>
    </citation>
    <scope>NUCLEOTIDE SEQUENCE [LARGE SCALE GENOMIC DNA]</scope>
    <source>
        <strain evidence="1 2">K22</strain>
    </source>
</reference>
<evidence type="ECO:0000313" key="2">
    <source>
        <dbReference type="Proteomes" id="UP000031518"/>
    </source>
</evidence>
<evidence type="ECO:0000313" key="1">
    <source>
        <dbReference type="EMBL" id="CDM65423.1"/>
    </source>
</evidence>
<keyword evidence="2" id="KW-1185">Reference proteome</keyword>
<dbReference type="EMBL" id="CBXV010000004">
    <property type="protein sequence ID" value="CDM65423.1"/>
    <property type="molecule type" value="Genomic_DNA"/>
</dbReference>
<accession>A0A0B6WVX3</accession>
<reference evidence="1 2" key="2">
    <citation type="submission" date="2015-01" db="EMBL/GenBank/DDBJ databases">
        <title>Complete genome sequence of Pyrinomonas methylaliphatogenes type strain K22T.</title>
        <authorList>
            <person name="Lee K.C.Y."/>
            <person name="Power J.F."/>
            <person name="Dunfield P.F."/>
            <person name="Morgan X.C."/>
            <person name="Huttenhower C."/>
            <person name="Stott M.B."/>
        </authorList>
    </citation>
    <scope>NUCLEOTIDE SEQUENCE [LARGE SCALE GENOMIC DNA]</scope>
    <source>
        <strain evidence="1 2">K22</strain>
    </source>
</reference>
<organism evidence="1 2">
    <name type="scientific">Pyrinomonas methylaliphatogenes</name>
    <dbReference type="NCBI Taxonomy" id="454194"/>
    <lineage>
        <taxon>Bacteria</taxon>
        <taxon>Pseudomonadati</taxon>
        <taxon>Acidobacteriota</taxon>
        <taxon>Blastocatellia</taxon>
        <taxon>Blastocatellales</taxon>
        <taxon>Pyrinomonadaceae</taxon>
        <taxon>Pyrinomonas</taxon>
    </lineage>
</organism>
<gene>
    <name evidence="1" type="ORF">PYK22_01422</name>
</gene>
<proteinExistence type="predicted"/>
<sequence length="74" mass="8542">MMKEYIEQRDGTYWVAGSRVSLDSLVTVRYAINKGQRTSRSIAQFGKSNYVRLSPREKISDSYVRVIDLFAAFD</sequence>
<dbReference type="AlphaFoldDB" id="A0A0B6WVX3"/>
<name>A0A0B6WVX3_9BACT</name>
<protein>
    <submittedName>
        <fullName evidence="1">Uncharacterized protein</fullName>
    </submittedName>
</protein>